<sequence>MVSTWSTLIAQPSSTTKENLEAIKLNPQLSDSFSSMLNQVTENPQTMIDDKYTKPSSTMPNKYGSTVKKNYTSIPLTTTMRVPNPVSTSSFDNKYANSTKQQLKNKKPIENLKLNVTKPVSTFVTTQYNRVPTATSKPFHGNNIQTAETKRPFPQDVTKQSGQTEYLSEFKNNGLQVQNLQQSSSLKTSPPFMTTPYNSNNVKIQASSQRPTTDSVLKENTEKLSVSGSTNYFTESSTKMYNPSQYVNNQPVMITRPASSSSIHPYTTVKPFTFFTTPDDTIFSEPFLSNASTQIYNPTLYINNQPILSTKPIQMVSPLRQSTTPMYHAVTETSQILSSQSYVSKPNPYLQTSYQTTPRTSQYSTNHVQFTTDHLRNSTASSLNKFEPLKSTQNNFSDKNTQTNTLQGTSKNKTAASNAIKNVNKPVKVSSQPPVPLSTEKAFTTPSNKNQITYEKLDLVKNNDVPTSTKTESSIPKNKFTNTTNLQNKNKIQTNNDQYKSTTSGQFVSNKITAETKTNTPLPPKSNISRPNKPTNSVVKGNLKTNGTSEKYSNAPVPDNFRDNNSSMTRISQTTLPVSGTESSNLNKLGTTESNKDYSTTLSQSSTDIKTNSFGTTRPDGAHFSTTSKPQIQNEKLKENLTPIKFRNNTTNTMKNANTTNSKRPNSPIKIITPPRTPDNSTRKTTNKTTENIKSTSRAPLNSQNKGSLKISQSTSPKPLSSTHNINPSSQNYPLEKTNSEPIKSTVRTEKPSWSTISDADNKISTPSENTIYIRVNTTTPQSPSTERSSQSKITYTRYPESTSIKQTTSMSSDYTNLDHIVHDGISAVTSMLQQNAPVTPTSEKNIQNSPVPTNLEKTQSSSVTPAFEKVAPENVTQKTKESVVSDSISNFTTENIATDDQTETAEQTTTEMNYMEIKQNFATEANSKITFTSSQPINNNISTVPVMGETKHASTEAIQQLLNDLITVSSDSTSPTSIESASLVKEDSENANNTSSTLSSDDVSSISTEATKLTTTFEEDLGKQSITEQTTIQAEENLNVSSDIQTTQP</sequence>
<feature type="compositionally biased region" description="Polar residues" evidence="1">
    <location>
        <begin position="624"/>
        <end position="634"/>
    </location>
</feature>
<reference evidence="3" key="1">
    <citation type="submission" date="2025-08" db="UniProtKB">
        <authorList>
            <consortium name="RefSeq"/>
        </authorList>
    </citation>
    <scope>IDENTIFICATION</scope>
</reference>
<feature type="compositionally biased region" description="Polar residues" evidence="1">
    <location>
        <begin position="752"/>
        <end position="796"/>
    </location>
</feature>
<organism evidence="2 3">
    <name type="scientific">Diaphorina citri</name>
    <name type="common">Asian citrus psyllid</name>
    <dbReference type="NCBI Taxonomy" id="121845"/>
    <lineage>
        <taxon>Eukaryota</taxon>
        <taxon>Metazoa</taxon>
        <taxon>Ecdysozoa</taxon>
        <taxon>Arthropoda</taxon>
        <taxon>Hexapoda</taxon>
        <taxon>Insecta</taxon>
        <taxon>Pterygota</taxon>
        <taxon>Neoptera</taxon>
        <taxon>Paraneoptera</taxon>
        <taxon>Hemiptera</taxon>
        <taxon>Sternorrhyncha</taxon>
        <taxon>Psylloidea</taxon>
        <taxon>Psyllidae</taxon>
        <taxon>Diaphorininae</taxon>
        <taxon>Diaphorina</taxon>
    </lineage>
</organism>
<feature type="compositionally biased region" description="Low complexity" evidence="1">
    <location>
        <begin position="991"/>
        <end position="1007"/>
    </location>
</feature>
<feature type="compositionally biased region" description="Low complexity" evidence="1">
    <location>
        <begin position="648"/>
        <end position="661"/>
    </location>
</feature>
<feature type="region of interest" description="Disordered" evidence="1">
    <location>
        <begin position="514"/>
        <end position="796"/>
    </location>
</feature>
<feature type="region of interest" description="Disordered" evidence="1">
    <location>
        <begin position="841"/>
        <end position="865"/>
    </location>
</feature>
<evidence type="ECO:0000313" key="3">
    <source>
        <dbReference type="RefSeq" id="XP_026687570.1"/>
    </source>
</evidence>
<feature type="compositionally biased region" description="Polar residues" evidence="1">
    <location>
        <begin position="514"/>
        <end position="552"/>
    </location>
</feature>
<dbReference type="GeneID" id="113472145"/>
<gene>
    <name evidence="3" type="primary">LOC113472145</name>
</gene>
<keyword evidence="2" id="KW-1185">Reference proteome</keyword>
<dbReference type="KEGG" id="dci:113472145"/>
<dbReference type="PaxDb" id="121845-A0A3Q0JL52"/>
<evidence type="ECO:0000256" key="1">
    <source>
        <dbReference type="SAM" id="MobiDB-lite"/>
    </source>
</evidence>
<feature type="compositionally biased region" description="Polar residues" evidence="1">
    <location>
        <begin position="678"/>
        <end position="733"/>
    </location>
</feature>
<feature type="compositionally biased region" description="Polar residues" evidence="1">
    <location>
        <begin position="389"/>
        <end position="421"/>
    </location>
</feature>
<dbReference type="AlphaFoldDB" id="A0A3Q0JL52"/>
<protein>
    <submittedName>
        <fullName evidence="3">Mucin-17-like</fullName>
    </submittedName>
</protein>
<feature type="region of interest" description="Disordered" evidence="1">
    <location>
        <begin position="1030"/>
        <end position="1050"/>
    </location>
</feature>
<dbReference type="Proteomes" id="UP000079169">
    <property type="component" value="Unplaced"/>
</dbReference>
<feature type="non-terminal residue" evidence="3">
    <location>
        <position position="1050"/>
    </location>
</feature>
<feature type="region of interest" description="Disordered" evidence="1">
    <location>
        <begin position="970"/>
        <end position="1007"/>
    </location>
</feature>
<name>A0A3Q0JL52_DIACI</name>
<dbReference type="STRING" id="121845.A0A3Q0JL52"/>
<proteinExistence type="predicted"/>
<feature type="region of interest" description="Disordered" evidence="1">
    <location>
        <begin position="389"/>
        <end position="443"/>
    </location>
</feature>
<feature type="compositionally biased region" description="Polar residues" evidence="1">
    <location>
        <begin position="563"/>
        <end position="616"/>
    </location>
</feature>
<accession>A0A3Q0JL52</accession>
<feature type="compositionally biased region" description="Low complexity" evidence="1">
    <location>
        <begin position="423"/>
        <end position="432"/>
    </location>
</feature>
<evidence type="ECO:0000313" key="2">
    <source>
        <dbReference type="Proteomes" id="UP000079169"/>
    </source>
</evidence>
<feature type="compositionally biased region" description="Low complexity" evidence="1">
    <location>
        <begin position="970"/>
        <end position="983"/>
    </location>
</feature>
<dbReference type="RefSeq" id="XP_026687570.1">
    <property type="nucleotide sequence ID" value="XM_026831769.1"/>
</dbReference>